<evidence type="ECO:0000313" key="3">
    <source>
        <dbReference type="Proteomes" id="UP000240708"/>
    </source>
</evidence>
<proteinExistence type="predicted"/>
<keyword evidence="3" id="KW-1185">Reference proteome</keyword>
<reference evidence="2 3" key="1">
    <citation type="submission" date="2018-03" db="EMBL/GenBank/DDBJ databases">
        <title>Genomic Encyclopedia of Archaeal and Bacterial Type Strains, Phase II (KMG-II): from individual species to whole genera.</title>
        <authorList>
            <person name="Goeker M."/>
        </authorList>
    </citation>
    <scope>NUCLEOTIDE SEQUENCE [LARGE SCALE GENOMIC DNA]</scope>
    <source>
        <strain evidence="2 3">DSM 28057</strain>
    </source>
</reference>
<gene>
    <name evidence="2" type="ORF">CLV48_10973</name>
</gene>
<feature type="transmembrane region" description="Helical" evidence="1">
    <location>
        <begin position="12"/>
        <end position="30"/>
    </location>
</feature>
<organism evidence="2 3">
    <name type="scientific">Cecembia rubra</name>
    <dbReference type="NCBI Taxonomy" id="1485585"/>
    <lineage>
        <taxon>Bacteria</taxon>
        <taxon>Pseudomonadati</taxon>
        <taxon>Bacteroidota</taxon>
        <taxon>Cytophagia</taxon>
        <taxon>Cytophagales</taxon>
        <taxon>Cyclobacteriaceae</taxon>
        <taxon>Cecembia</taxon>
    </lineage>
</organism>
<accession>A0A2P8DZG3</accession>
<dbReference type="AlphaFoldDB" id="A0A2P8DZG3"/>
<protein>
    <recommendedName>
        <fullName evidence="4">CHU domain-containing protein</fullName>
    </recommendedName>
</protein>
<evidence type="ECO:0000256" key="1">
    <source>
        <dbReference type="SAM" id="Phobius"/>
    </source>
</evidence>
<sequence>MVWKRRNNMKSRLKHLPIFFLFIGGMYFFWSNQFIESYAKSDINYRDLNFSNEELGITGPDELCLYYGSIIGDFSGGGLATDVFSWKIFNEKGVLLADRDGGFQIFSYTFSEEGNYTIELNVRRGSVPIFSDSKLIRINRGVDLILQDSYLICEDGSVELMLINPNDPELLDFFIEWKDQNGQTIGNGNSLKVDKPGVFVAEFFTKNDKGQIICPFSKFTSVSIPQDYTIAISKPNVCFNWEEITLSTDIPVPGSWYYEKVGTGNRVLLGEKNNLIFNVLYDLEGIGDYEFVFVPDNSTNTFCKLEDSLVFSVLPQGEILVEVERNSGNCLQGDGEVQIQILSELDRLFVYKLDEIIYDQVSLSPTSGPIILSDLSSGVYSVVIYSGICTQFFPFIVGLDEEPRNILFEIIEKVDETCTDKGKENGRIKIKLLNGPFFGKYRILSINGLPFTEEELPGSFGTIADKDEFEIDLPNGTYFLELIDENGCVFPFSESFFIARKDLVSFDVPVRLNICGEFELFPNTDQNLRFELVYPDNTIVSKITGEPFTIREGGDYIIKGFETDLNRALCPREFAFRVIANDAINYEPKLVNQDCFGNKTYEAEIFGRDPSNLIFTWYNELDQVVGNGRFLFPTSFGEFKLDVQLRNSEPCNNPPKRFIVSQPVFQVEVEILESQYCYNSRYSILKVETNFQEANFFEWIYIDRFGNSTDLPQFQGQSEIKIEKYGFYEVVVYNKSGCEIGRKIENIVELEDVADFFLPEELTVCDNYNLFLDSPLDIEFIVTKPSGDQITISKGSAIFLDIEGGYIVESKALDPNSPLCKMIKKLNVTIVEPINYEPSLFSEDCEGNLIYKAEILFEDPALYDFYWYDSIGNEVGKDQFFQPSNFGIHQLEVRPKGSMSCSLPPKKFIIQEPVISIDIKLESFPICPDPGFTFIYLKGDLGQFEGNIKWYFTDSIGIRSERVDLQNESVIAVMTEGLYEAEVYNQLGCLLGFDKTLVNIVQDNIRPIIEEEYVFCSIYGQIPVIDPGLFSHYEWYLDENLVQEGNYFSPFAEGNYTLIVTSNDGCRYTTKFTVKEDCGLQLMFPNAIIPQDPDRSFLVYSNNLIDELKIWIYNKWGQLLFYCNDSDTIENKASCPWDGTFSGQIVPPGSYVVKIEYKNKSDHSVQSVTRSLMVLNYSK</sequence>
<evidence type="ECO:0008006" key="4">
    <source>
        <dbReference type="Google" id="ProtNLM"/>
    </source>
</evidence>
<keyword evidence="1" id="KW-0812">Transmembrane</keyword>
<dbReference type="EMBL" id="PYGF01000009">
    <property type="protein sequence ID" value="PSL02604.1"/>
    <property type="molecule type" value="Genomic_DNA"/>
</dbReference>
<comment type="caution">
    <text evidence="2">The sequence shown here is derived from an EMBL/GenBank/DDBJ whole genome shotgun (WGS) entry which is preliminary data.</text>
</comment>
<name>A0A2P8DZG3_9BACT</name>
<keyword evidence="1" id="KW-1133">Transmembrane helix</keyword>
<dbReference type="Proteomes" id="UP000240708">
    <property type="component" value="Unassembled WGS sequence"/>
</dbReference>
<keyword evidence="1" id="KW-0472">Membrane</keyword>
<evidence type="ECO:0000313" key="2">
    <source>
        <dbReference type="EMBL" id="PSL02604.1"/>
    </source>
</evidence>